<proteinExistence type="predicted"/>
<dbReference type="RefSeq" id="WP_010692277.1">
    <property type="nucleotide sequence ID" value="NZ_KB442453.1"/>
</dbReference>
<evidence type="ECO:0000313" key="2">
    <source>
        <dbReference type="EMBL" id="EMB20034.1"/>
    </source>
</evidence>
<evidence type="ECO:0000313" key="3">
    <source>
        <dbReference type="EMBL" id="EMB28857.1"/>
    </source>
</evidence>
<evidence type="ECO:0000313" key="1">
    <source>
        <dbReference type="EMBL" id="EMB19292.1"/>
    </source>
</evidence>
<dbReference type="EMBL" id="AGDZ01000040">
    <property type="protein sequence ID" value="EMB19292.1"/>
    <property type="molecule type" value="Genomic_DNA"/>
</dbReference>
<sequence length="229" mass="25135">MRPGGKDGRLYRIVFGAEIKGSASVTKVPKEGFYKISAIAGTGSSIPKPDNAIQGGFGLGVGNIFFAKKDHPLAAGDNLIPLELHLISFVTDVQDNAQGQTFDVTTQADVESGVRSYIPSAFKERSGSISGFVDVDSQEQKELFGEFREIVIEDVQGNKVTRLPSKALEHEFMMSRREAAPEGETEMWEYMPIVCESINTSKPMDGTQPFSFNYKVDGKRKPSLIYISK</sequence>
<reference evidence="3 4" key="1">
    <citation type="submission" date="2012-01" db="EMBL/GenBank/DDBJ databases">
        <title>The Genome Sequence of Treponema denticola SP33.</title>
        <authorList>
            <consortium name="The Broad Institute Genome Sequencing Platform"/>
            <person name="Earl A."/>
            <person name="Ward D."/>
            <person name="Feldgarden M."/>
            <person name="Gevers D."/>
            <person name="Blanton J.M."/>
            <person name="Fenno C.J."/>
            <person name="Baranova O.V."/>
            <person name="Mathney J."/>
            <person name="Dewhirst F.E."/>
            <person name="Izard J."/>
            <person name="Young S.K."/>
            <person name="Zeng Q."/>
            <person name="Gargeya S."/>
            <person name="Fitzgerald M."/>
            <person name="Haas B."/>
            <person name="Abouelleil A."/>
            <person name="Alvarado L."/>
            <person name="Arachchi H.M."/>
            <person name="Berlin A."/>
            <person name="Chapman S.B."/>
            <person name="Gearin G."/>
            <person name="Goldberg J."/>
            <person name="Griggs A."/>
            <person name="Gujja S."/>
            <person name="Hansen M."/>
            <person name="Heiman D."/>
            <person name="Howarth C."/>
            <person name="Larimer J."/>
            <person name="Lui A."/>
            <person name="MacDonald P.J.P."/>
            <person name="McCowen C."/>
            <person name="Montmayeur A."/>
            <person name="Murphy C."/>
            <person name="Neiman D."/>
            <person name="Pearson M."/>
            <person name="Priest M."/>
            <person name="Roberts A."/>
            <person name="Saif S."/>
            <person name="Shea T."/>
            <person name="Sisk P."/>
            <person name="Stolte C."/>
            <person name="Sykes S."/>
            <person name="Wortman J."/>
            <person name="Nusbaum C."/>
            <person name="Birren B."/>
        </authorList>
    </citation>
    <scope>NUCLEOTIDE SEQUENCE [LARGE SCALE GENOMIC DNA]</scope>
    <source>
        <strain evidence="3 4">SP33</strain>
    </source>
</reference>
<organism evidence="3 4">
    <name type="scientific">Treponema denticola SP33</name>
    <dbReference type="NCBI Taxonomy" id="999437"/>
    <lineage>
        <taxon>Bacteria</taxon>
        <taxon>Pseudomonadati</taxon>
        <taxon>Spirochaetota</taxon>
        <taxon>Spirochaetia</taxon>
        <taxon>Spirochaetales</taxon>
        <taxon>Treponemataceae</taxon>
        <taxon>Treponema</taxon>
    </lineage>
</organism>
<dbReference type="AlphaFoldDB" id="M2BUW9"/>
<dbReference type="PATRIC" id="fig|999437.3.peg.2670"/>
<dbReference type="EMBL" id="AGDZ01000037">
    <property type="protein sequence ID" value="EMB20034.1"/>
    <property type="molecule type" value="Genomic_DNA"/>
</dbReference>
<dbReference type="EMBL" id="AGDZ01000001">
    <property type="protein sequence ID" value="EMB28857.1"/>
    <property type="molecule type" value="Genomic_DNA"/>
</dbReference>
<dbReference type="HOGENOM" id="CLU_1209359_0_0_12"/>
<name>M2BUW9_TREDN</name>
<accession>M2BUW9</accession>
<comment type="caution">
    <text evidence="3">The sequence shown here is derived from an EMBL/GenBank/DDBJ whole genome shotgun (WGS) entry which is preliminary data.</text>
</comment>
<gene>
    <name evidence="3" type="ORF">HMPREF9733_00005</name>
    <name evidence="2" type="ORF">HMPREF9733_02590</name>
    <name evidence="1" type="ORF">HMPREF9733_02730</name>
</gene>
<evidence type="ECO:0000313" key="4">
    <source>
        <dbReference type="Proteomes" id="UP000016183"/>
    </source>
</evidence>
<protein>
    <submittedName>
        <fullName evidence="3">Uncharacterized protein</fullName>
    </submittedName>
</protein>
<dbReference type="OrthoDB" id="361522at2"/>
<dbReference type="Proteomes" id="UP000016183">
    <property type="component" value="Unassembled WGS sequence"/>
</dbReference>